<dbReference type="OrthoDB" id="3210980at2"/>
<dbReference type="Proteomes" id="UP000279859">
    <property type="component" value="Unassembled WGS sequence"/>
</dbReference>
<proteinExistence type="predicted"/>
<comment type="caution">
    <text evidence="1">The sequence shown here is derived from an EMBL/GenBank/DDBJ whole genome shotgun (WGS) entry which is preliminary data.</text>
</comment>
<reference evidence="1 2" key="1">
    <citation type="submission" date="2018-11" db="EMBL/GenBank/DDBJ databases">
        <title>Cryobacterium sp. nov., isolated from rhizosphere soil of lettuce.</title>
        <authorList>
            <person name="Wang Y."/>
        </authorList>
    </citation>
    <scope>NUCLEOTIDE SEQUENCE [LARGE SCALE GENOMIC DNA]</scope>
    <source>
        <strain evidence="1 2">NEAU-85</strain>
    </source>
</reference>
<gene>
    <name evidence="1" type="ORF">EEJ31_04155</name>
</gene>
<sequence length="198" mass="20873">MPETVDLEALPPEFAAAVDAVRRAERRPELVITEIPAPGSLAPYAIALAADVNPSRHGSDSDFGTGRFILLYDPAEPEEWGGAFRVVCFAQAPLETEIGLDPFLAEVAWAWLVDALDSRGAAYTAASGTATKIISCGFGELARQGDGAQIELRASWTPLETSVGAHVAGWGELLCMLAGLPPVTEGVSLLSARRAERG</sequence>
<protein>
    <submittedName>
        <fullName evidence="1">DUF3000 domain-containing protein</fullName>
    </submittedName>
</protein>
<organism evidence="1 2">
    <name type="scientific">Cryobacterium tepidiphilum</name>
    <dbReference type="NCBI Taxonomy" id="2486026"/>
    <lineage>
        <taxon>Bacteria</taxon>
        <taxon>Bacillati</taxon>
        <taxon>Actinomycetota</taxon>
        <taxon>Actinomycetes</taxon>
        <taxon>Micrococcales</taxon>
        <taxon>Microbacteriaceae</taxon>
        <taxon>Cryobacterium</taxon>
    </lineage>
</organism>
<keyword evidence="2" id="KW-1185">Reference proteome</keyword>
<dbReference type="EMBL" id="RDSR01000004">
    <property type="protein sequence ID" value="RNE66592.1"/>
    <property type="molecule type" value="Genomic_DNA"/>
</dbReference>
<dbReference type="Pfam" id="PF11452">
    <property type="entry name" value="DUF3000"/>
    <property type="match status" value="1"/>
</dbReference>
<dbReference type="InterPro" id="IPR021555">
    <property type="entry name" value="DUF3000"/>
</dbReference>
<dbReference type="AlphaFoldDB" id="A0A3M8LP02"/>
<evidence type="ECO:0000313" key="2">
    <source>
        <dbReference type="Proteomes" id="UP000279859"/>
    </source>
</evidence>
<dbReference type="RefSeq" id="WP_123045026.1">
    <property type="nucleotide sequence ID" value="NZ_RDSR01000004.1"/>
</dbReference>
<evidence type="ECO:0000313" key="1">
    <source>
        <dbReference type="EMBL" id="RNE66592.1"/>
    </source>
</evidence>
<name>A0A3M8LP02_9MICO</name>
<accession>A0A3M8LP02</accession>